<keyword evidence="1" id="KW-0812">Transmembrane</keyword>
<keyword evidence="3" id="KW-1185">Reference proteome</keyword>
<feature type="transmembrane region" description="Helical" evidence="1">
    <location>
        <begin position="6"/>
        <end position="26"/>
    </location>
</feature>
<organism evidence="2 3">
    <name type="scientific">Skermanella cutis</name>
    <dbReference type="NCBI Taxonomy" id="2775420"/>
    <lineage>
        <taxon>Bacteria</taxon>
        <taxon>Pseudomonadati</taxon>
        <taxon>Pseudomonadota</taxon>
        <taxon>Alphaproteobacteria</taxon>
        <taxon>Rhodospirillales</taxon>
        <taxon>Azospirillaceae</taxon>
        <taxon>Skermanella</taxon>
    </lineage>
</organism>
<protein>
    <submittedName>
        <fullName evidence="2">Uncharacterized protein</fullName>
    </submittedName>
</protein>
<reference evidence="2" key="1">
    <citation type="submission" date="2021-02" db="EMBL/GenBank/DDBJ databases">
        <title>Skermanella TT6 skin isolate.</title>
        <authorList>
            <person name="Lee K."/>
            <person name="Ganzorig M."/>
        </authorList>
    </citation>
    <scope>NUCLEOTIDE SEQUENCE</scope>
    <source>
        <strain evidence="2">TT6</strain>
    </source>
</reference>
<evidence type="ECO:0000313" key="3">
    <source>
        <dbReference type="Proteomes" id="UP000595197"/>
    </source>
</evidence>
<dbReference type="RefSeq" id="WP_201082263.1">
    <property type="nucleotide sequence ID" value="NZ_CP067421.1"/>
</dbReference>
<dbReference type="EMBL" id="CP067421">
    <property type="protein sequence ID" value="QQP92958.1"/>
    <property type="molecule type" value="Genomic_DNA"/>
</dbReference>
<keyword evidence="1" id="KW-0472">Membrane</keyword>
<keyword evidence="1" id="KW-1133">Transmembrane helix</keyword>
<accession>A0ABX7BI46</accession>
<name>A0ABX7BI46_9PROT</name>
<gene>
    <name evidence="2" type="ORF">IGS68_31490</name>
</gene>
<evidence type="ECO:0000256" key="1">
    <source>
        <dbReference type="SAM" id="Phobius"/>
    </source>
</evidence>
<proteinExistence type="predicted"/>
<geneLocation type="plasmid" evidence="2 3">
    <name>pTT6-1</name>
</geneLocation>
<feature type="transmembrane region" description="Helical" evidence="1">
    <location>
        <begin position="33"/>
        <end position="54"/>
    </location>
</feature>
<keyword evidence="2" id="KW-0614">Plasmid</keyword>
<dbReference type="Proteomes" id="UP000595197">
    <property type="component" value="Plasmid pTT6-1"/>
</dbReference>
<evidence type="ECO:0000313" key="2">
    <source>
        <dbReference type="EMBL" id="QQP92958.1"/>
    </source>
</evidence>
<sequence length="193" mass="20921">MLLDVLIAACAAFAALGVMLICFKVLRATPPRWLGPVVAAVAVVAVTATLRYQWAGRMESMLPKEMVVVERLATRSPFEPWSYVKPVVTTLVLADRDTARTNPAHADLVLINVLIMRRTEDTLVTRHLVDCAARREAVFPAGAPFTSEGLPDGLAWAADTPPALISTACSLRTSGIGPDSRDESHMPKIRSFI</sequence>